<keyword evidence="8" id="KW-1185">Reference proteome</keyword>
<dbReference type="GO" id="GO:0005576">
    <property type="term" value="C:extracellular region"/>
    <property type="evidence" value="ECO:0007669"/>
    <property type="project" value="UniProtKB-SubCell"/>
</dbReference>
<dbReference type="AlphaFoldDB" id="A0A834M3X4"/>
<evidence type="ECO:0000313" key="7">
    <source>
        <dbReference type="EMBL" id="KAF7266911.1"/>
    </source>
</evidence>
<dbReference type="PANTHER" id="PTHR13234">
    <property type="entry name" value="GAMMA-INTERFERON INDUCIBLE LYSOSOMAL THIOL REDUCTASE GILT"/>
    <property type="match status" value="1"/>
</dbReference>
<name>A0A834M3X4_RHYFE</name>
<reference evidence="7" key="1">
    <citation type="submission" date="2020-08" db="EMBL/GenBank/DDBJ databases">
        <title>Genome sequencing and assembly of the red palm weevil Rhynchophorus ferrugineus.</title>
        <authorList>
            <person name="Dias G.B."/>
            <person name="Bergman C.M."/>
            <person name="Manee M."/>
        </authorList>
    </citation>
    <scope>NUCLEOTIDE SEQUENCE</scope>
    <source>
        <strain evidence="7">AA-2017</strain>
        <tissue evidence="7">Whole larva</tissue>
    </source>
</reference>
<evidence type="ECO:0000256" key="6">
    <source>
        <dbReference type="SAM" id="SignalP"/>
    </source>
</evidence>
<dbReference type="EMBL" id="JAACXV010014491">
    <property type="protein sequence ID" value="KAF7266911.1"/>
    <property type="molecule type" value="Genomic_DNA"/>
</dbReference>
<dbReference type="GO" id="GO:0016671">
    <property type="term" value="F:oxidoreductase activity, acting on a sulfur group of donors, disulfide as acceptor"/>
    <property type="evidence" value="ECO:0007669"/>
    <property type="project" value="InterPro"/>
</dbReference>
<comment type="subcellular location">
    <subcellularLocation>
        <location evidence="1">Secreted</location>
    </subcellularLocation>
</comment>
<gene>
    <name evidence="7" type="ORF">GWI33_019838</name>
</gene>
<keyword evidence="5" id="KW-0325">Glycoprotein</keyword>
<evidence type="ECO:0000256" key="4">
    <source>
        <dbReference type="ARBA" id="ARBA00022729"/>
    </source>
</evidence>
<dbReference type="OrthoDB" id="958254at2759"/>
<dbReference type="InterPro" id="IPR004911">
    <property type="entry name" value="Interferon-induced_GILT"/>
</dbReference>
<sequence>MRSLILLLLMVAVKASVKISVYYETLCPDSIAFIKNQLFVNYIYFGPDYIDLELIPYGFAKETDSNGTKNFVCQHGVEECYGNKVHGCVVSYGHIVTSLYFVHCSESSFLPTSQDTLQKCAQLGNIPWINIQTCLDTKLADQIMSKNGEKTRKLNPQFIPAVVFNNRFSQTDQDDAIQNLKNVICRYLNYAPRQCNGYASNLYADVIVL</sequence>
<evidence type="ECO:0000256" key="2">
    <source>
        <dbReference type="ARBA" id="ARBA00005679"/>
    </source>
</evidence>
<accession>A0A834M3X4</accession>
<evidence type="ECO:0008006" key="9">
    <source>
        <dbReference type="Google" id="ProtNLM"/>
    </source>
</evidence>
<evidence type="ECO:0000256" key="3">
    <source>
        <dbReference type="ARBA" id="ARBA00022525"/>
    </source>
</evidence>
<evidence type="ECO:0000313" key="8">
    <source>
        <dbReference type="Proteomes" id="UP000625711"/>
    </source>
</evidence>
<proteinExistence type="inferred from homology"/>
<feature type="chain" id="PRO_5032847957" description="Gamma-interferon-inducible lysosomal thiol reductase" evidence="6">
    <location>
        <begin position="16"/>
        <end position="209"/>
    </location>
</feature>
<organism evidence="7 8">
    <name type="scientific">Rhynchophorus ferrugineus</name>
    <name type="common">Red palm weevil</name>
    <name type="synonym">Curculio ferrugineus</name>
    <dbReference type="NCBI Taxonomy" id="354439"/>
    <lineage>
        <taxon>Eukaryota</taxon>
        <taxon>Metazoa</taxon>
        <taxon>Ecdysozoa</taxon>
        <taxon>Arthropoda</taxon>
        <taxon>Hexapoda</taxon>
        <taxon>Insecta</taxon>
        <taxon>Pterygota</taxon>
        <taxon>Neoptera</taxon>
        <taxon>Endopterygota</taxon>
        <taxon>Coleoptera</taxon>
        <taxon>Polyphaga</taxon>
        <taxon>Cucujiformia</taxon>
        <taxon>Curculionidae</taxon>
        <taxon>Dryophthorinae</taxon>
        <taxon>Rhynchophorus</taxon>
    </lineage>
</organism>
<protein>
    <recommendedName>
        <fullName evidence="9">Gamma-interferon-inducible lysosomal thiol reductase</fullName>
    </recommendedName>
</protein>
<feature type="signal peptide" evidence="6">
    <location>
        <begin position="1"/>
        <end position="15"/>
    </location>
</feature>
<keyword evidence="4 6" id="KW-0732">Signal</keyword>
<keyword evidence="3" id="KW-0964">Secreted</keyword>
<comment type="similarity">
    <text evidence="2">Belongs to the GILT family.</text>
</comment>
<dbReference type="PANTHER" id="PTHR13234:SF8">
    <property type="entry name" value="GAMMA-INTERFERON-INDUCIBLE LYSOSOMAL THIOL REDUCTASE"/>
    <property type="match status" value="1"/>
</dbReference>
<evidence type="ECO:0000256" key="5">
    <source>
        <dbReference type="ARBA" id="ARBA00023180"/>
    </source>
</evidence>
<comment type="caution">
    <text evidence="7">The sequence shown here is derived from an EMBL/GenBank/DDBJ whole genome shotgun (WGS) entry which is preliminary data.</text>
</comment>
<dbReference type="Pfam" id="PF03227">
    <property type="entry name" value="GILT"/>
    <property type="match status" value="1"/>
</dbReference>
<dbReference type="Proteomes" id="UP000625711">
    <property type="component" value="Unassembled WGS sequence"/>
</dbReference>
<evidence type="ECO:0000256" key="1">
    <source>
        <dbReference type="ARBA" id="ARBA00004613"/>
    </source>
</evidence>